<proteinExistence type="predicted"/>
<feature type="compositionally biased region" description="Basic and acidic residues" evidence="2">
    <location>
        <begin position="327"/>
        <end position="341"/>
    </location>
</feature>
<evidence type="ECO:0000256" key="2">
    <source>
        <dbReference type="SAM" id="MobiDB-lite"/>
    </source>
</evidence>
<feature type="region of interest" description="Disordered" evidence="2">
    <location>
        <begin position="701"/>
        <end position="753"/>
    </location>
</feature>
<dbReference type="AlphaFoldDB" id="A0A5A8CHN1"/>
<keyword evidence="1" id="KW-0175">Coiled coil</keyword>
<dbReference type="EMBL" id="VLTN01000020">
    <property type="protein sequence ID" value="KAA0152552.1"/>
    <property type="molecule type" value="Genomic_DNA"/>
</dbReference>
<feature type="coiled-coil region" evidence="1">
    <location>
        <begin position="20"/>
        <end position="47"/>
    </location>
</feature>
<reference evidence="3 4" key="1">
    <citation type="submission" date="2019-07" db="EMBL/GenBank/DDBJ databases">
        <title>Genomes of Cafeteria roenbergensis.</title>
        <authorList>
            <person name="Fischer M.G."/>
            <person name="Hackl T."/>
            <person name="Roman M."/>
        </authorList>
    </citation>
    <scope>NUCLEOTIDE SEQUENCE [LARGE SCALE GENOMIC DNA]</scope>
    <source>
        <strain evidence="3 4">BVI</strain>
    </source>
</reference>
<feature type="region of interest" description="Disordered" evidence="2">
    <location>
        <begin position="317"/>
        <end position="341"/>
    </location>
</feature>
<feature type="coiled-coil region" evidence="1">
    <location>
        <begin position="262"/>
        <end position="303"/>
    </location>
</feature>
<keyword evidence="4" id="KW-1185">Reference proteome</keyword>
<evidence type="ECO:0000313" key="3">
    <source>
        <dbReference type="EMBL" id="KAA0152552.1"/>
    </source>
</evidence>
<evidence type="ECO:0000256" key="1">
    <source>
        <dbReference type="SAM" id="Coils"/>
    </source>
</evidence>
<gene>
    <name evidence="3" type="ORF">FNF29_03779</name>
</gene>
<feature type="region of interest" description="Disordered" evidence="2">
    <location>
        <begin position="627"/>
        <end position="646"/>
    </location>
</feature>
<organism evidence="3 4">
    <name type="scientific">Cafeteria roenbergensis</name>
    <name type="common">Marine flagellate</name>
    <dbReference type="NCBI Taxonomy" id="33653"/>
    <lineage>
        <taxon>Eukaryota</taxon>
        <taxon>Sar</taxon>
        <taxon>Stramenopiles</taxon>
        <taxon>Bigyra</taxon>
        <taxon>Opalozoa</taxon>
        <taxon>Bicosoecida</taxon>
        <taxon>Cafeteriaceae</taxon>
        <taxon>Cafeteria</taxon>
    </lineage>
</organism>
<sequence>MAAGFGVPSAARMQAASTSIKEARAIVELLSQQNDKYEQELRIQDTQERLFVGNKLDIQAELQSLFENEDEIVRQIERQSFRLRTATHKRKHLEEYVLEQRVAATTVDIGVYNLRTAKQHISILKQRLGVALDHVDHFIHGAKSAKERLDSLRARRALADIKLNKTEAALARAEVEHREQVRATAIARDALADAKYEVRKVQERLLAEKLEFDGAVAEFRRQFLGNMERASSRLNRGKGGGKWGVRAEDPMHVIGDVTLEEEIEMTRRLRSLEDESENIQAEIQKLQRGLGRAEKLLAEIKKEFQVPDEITCTMASSPKARRGNSMRLDRTGGSRLHTDEQLRRSKTALSVSALLSQHRSSGAAVTPFAAARAASSASSRISLHRAVAQAMALRKAVTALSRGRRKDATGPRSPSPPKLGRWASEPIAEYVEDFEEEEDEESGPGKPATSIEQFIVERFNDAEDGHFTLTTQITEREMEVRQAELALAEARRGTEHYAPGSAYDLRRQACARASRQAAALAEESRKLMARCAVAERSTMQCNEVVARLAGRFGKDIATLANPAERLCRVFTAVESLAQILKLEDQRKSGHAADDGLDAGALAGRFSSLVVAVDDSCDDPLALPSAQSGLSGKLGGGDGRRGRAGNPRYRLSAAGRRLVPISWTSGHTTGSAFIETSSKTGSRKIVLQPNTLRPGRLAAKLEKAGSGQRELRPLGRPELERESVRGLLHRQHHAADPQRSLAPSSRFPPMRDVA</sequence>
<dbReference type="Proteomes" id="UP000323011">
    <property type="component" value="Unassembled WGS sequence"/>
</dbReference>
<feature type="compositionally biased region" description="Basic and acidic residues" evidence="2">
    <location>
        <begin position="701"/>
        <end position="723"/>
    </location>
</feature>
<protein>
    <submittedName>
        <fullName evidence="3">Uncharacterized protein</fullName>
    </submittedName>
</protein>
<feature type="coiled-coil region" evidence="1">
    <location>
        <begin position="142"/>
        <end position="183"/>
    </location>
</feature>
<name>A0A5A8CHN1_CAFRO</name>
<evidence type="ECO:0000313" key="4">
    <source>
        <dbReference type="Proteomes" id="UP000323011"/>
    </source>
</evidence>
<accession>A0A5A8CHN1</accession>
<comment type="caution">
    <text evidence="3">The sequence shown here is derived from an EMBL/GenBank/DDBJ whole genome shotgun (WGS) entry which is preliminary data.</text>
</comment>
<feature type="region of interest" description="Disordered" evidence="2">
    <location>
        <begin position="399"/>
        <end position="421"/>
    </location>
</feature>